<evidence type="ECO:0000313" key="3">
    <source>
        <dbReference type="Proteomes" id="UP000646244"/>
    </source>
</evidence>
<protein>
    <recommendedName>
        <fullName evidence="1">HTH cro/C1-type domain-containing protein</fullName>
    </recommendedName>
</protein>
<dbReference type="SUPFAM" id="SSF48452">
    <property type="entry name" value="TPR-like"/>
    <property type="match status" value="1"/>
</dbReference>
<organism evidence="2 3">
    <name type="scientific">Streptomyces cinnamoneus</name>
    <name type="common">Streptoverticillium cinnamoneum</name>
    <dbReference type="NCBI Taxonomy" id="53446"/>
    <lineage>
        <taxon>Bacteria</taxon>
        <taxon>Bacillati</taxon>
        <taxon>Actinomycetota</taxon>
        <taxon>Actinomycetes</taxon>
        <taxon>Kitasatosporales</taxon>
        <taxon>Streptomycetaceae</taxon>
        <taxon>Streptomyces</taxon>
        <taxon>Streptomyces cinnamoneus group</taxon>
    </lineage>
</organism>
<dbReference type="InterPro" id="IPR010982">
    <property type="entry name" value="Lambda_DNA-bd_dom_sf"/>
</dbReference>
<dbReference type="InterPro" id="IPR011990">
    <property type="entry name" value="TPR-like_helical_dom_sf"/>
</dbReference>
<dbReference type="CDD" id="cd00093">
    <property type="entry name" value="HTH_XRE"/>
    <property type="match status" value="1"/>
</dbReference>
<dbReference type="EMBL" id="BMVB01000001">
    <property type="protein sequence ID" value="GHC33057.1"/>
    <property type="molecule type" value="Genomic_DNA"/>
</dbReference>
<sequence length="396" mass="43427">MTKNLQAARKARNWTQAQLADQLYAAADRLGVELPGQSSLKAEISMFENGRRPPGEKYQRLFREVYQATDAELGFVRESATVAPLPAVTSPMPTPVALPGSVSPPMVSYLQAVFTQHAQAEPLVGPRFLVPAVEAQLPLIEQMCVEASGSIRDDVLHMGSRFSEFLGWLYQDLGDSRTAMQWTNLAMDYAQELDDPVVSAYTLQRRSNIAAEAGHAGHGVGLANAAARRLGKLPHRVQAVVLRASANAQSLLGEADECARTLDRAREAAERGVGDDDRFAMYCTPSYVEMEAAMCSLRLQRPQEAIPVFLGSLKDWPAEQERDRGLCLARLATAYALSEDVESAHETALQAVAVAQATGSARIKEELFRLQTHLARWRKLVEIAELNHTLGTMRST</sequence>
<evidence type="ECO:0000259" key="1">
    <source>
        <dbReference type="PROSITE" id="PS50943"/>
    </source>
</evidence>
<evidence type="ECO:0000313" key="2">
    <source>
        <dbReference type="EMBL" id="GHC33057.1"/>
    </source>
</evidence>
<gene>
    <name evidence="2" type="ORF">GCM10010507_01770</name>
</gene>
<reference evidence="2" key="1">
    <citation type="journal article" date="2014" name="Int. J. Syst. Evol. Microbiol.">
        <title>Complete genome sequence of Corynebacterium casei LMG S-19264T (=DSM 44701T), isolated from a smear-ripened cheese.</title>
        <authorList>
            <consortium name="US DOE Joint Genome Institute (JGI-PGF)"/>
            <person name="Walter F."/>
            <person name="Albersmeier A."/>
            <person name="Kalinowski J."/>
            <person name="Ruckert C."/>
        </authorList>
    </citation>
    <scope>NUCLEOTIDE SEQUENCE</scope>
    <source>
        <strain evidence="2">JCM 4633</strain>
    </source>
</reference>
<dbReference type="RefSeq" id="WP_190107627.1">
    <property type="nucleotide sequence ID" value="NZ_BMVB01000001.1"/>
</dbReference>
<dbReference type="GO" id="GO:0003677">
    <property type="term" value="F:DNA binding"/>
    <property type="evidence" value="ECO:0007669"/>
    <property type="project" value="InterPro"/>
</dbReference>
<dbReference type="PROSITE" id="PS50943">
    <property type="entry name" value="HTH_CROC1"/>
    <property type="match status" value="1"/>
</dbReference>
<dbReference type="AlphaFoldDB" id="A0A918WDE3"/>
<dbReference type="Gene3D" id="1.10.260.40">
    <property type="entry name" value="lambda repressor-like DNA-binding domains"/>
    <property type="match status" value="1"/>
</dbReference>
<dbReference type="Gene3D" id="1.25.40.10">
    <property type="entry name" value="Tetratricopeptide repeat domain"/>
    <property type="match status" value="1"/>
</dbReference>
<reference evidence="2" key="2">
    <citation type="submission" date="2020-09" db="EMBL/GenBank/DDBJ databases">
        <authorList>
            <person name="Sun Q."/>
            <person name="Ohkuma M."/>
        </authorList>
    </citation>
    <scope>NUCLEOTIDE SEQUENCE</scope>
    <source>
        <strain evidence="2">JCM 4633</strain>
    </source>
</reference>
<feature type="domain" description="HTH cro/C1-type" evidence="1">
    <location>
        <begin position="5"/>
        <end position="23"/>
    </location>
</feature>
<comment type="caution">
    <text evidence="2">The sequence shown here is derived from an EMBL/GenBank/DDBJ whole genome shotgun (WGS) entry which is preliminary data.</text>
</comment>
<name>A0A918WDE3_STRCJ</name>
<dbReference type="Proteomes" id="UP000646244">
    <property type="component" value="Unassembled WGS sequence"/>
</dbReference>
<dbReference type="InterPro" id="IPR001387">
    <property type="entry name" value="Cro/C1-type_HTH"/>
</dbReference>
<accession>A0A918WDE3</accession>
<proteinExistence type="predicted"/>